<sequence>MDYKSLPASADQARKCVFYTTCCFFTIILEVLLILGIKDSEFVILLQ</sequence>
<keyword evidence="1" id="KW-0472">Membrane</keyword>
<feature type="transmembrane region" description="Helical" evidence="1">
    <location>
        <begin position="16"/>
        <end position="37"/>
    </location>
</feature>
<keyword evidence="1" id="KW-0812">Transmembrane</keyword>
<protein>
    <submittedName>
        <fullName evidence="2">Uncharacterized protein</fullName>
    </submittedName>
</protein>
<dbReference type="EMBL" id="UINC01227253">
    <property type="protein sequence ID" value="SVE58051.1"/>
    <property type="molecule type" value="Genomic_DNA"/>
</dbReference>
<evidence type="ECO:0000313" key="2">
    <source>
        <dbReference type="EMBL" id="SVD77195.1"/>
    </source>
</evidence>
<dbReference type="EMBL" id="UINC01172229">
    <property type="protein sequence ID" value="SVD77195.1"/>
    <property type="molecule type" value="Genomic_DNA"/>
</dbReference>
<evidence type="ECO:0000256" key="1">
    <source>
        <dbReference type="SAM" id="Phobius"/>
    </source>
</evidence>
<proteinExistence type="predicted"/>
<gene>
    <name evidence="2" type="ORF">METZ01_LOCUS430049</name>
    <name evidence="3" type="ORF">METZ01_LOCUS510905</name>
</gene>
<reference evidence="2" key="1">
    <citation type="submission" date="2018-05" db="EMBL/GenBank/DDBJ databases">
        <authorList>
            <person name="Lanie J.A."/>
            <person name="Ng W.-L."/>
            <person name="Kazmierczak K.M."/>
            <person name="Andrzejewski T.M."/>
            <person name="Davidsen T.M."/>
            <person name="Wayne K.J."/>
            <person name="Tettelin H."/>
            <person name="Glass J.I."/>
            <person name="Rusch D."/>
            <person name="Podicherti R."/>
            <person name="Tsui H.-C.T."/>
            <person name="Winkler M.E."/>
        </authorList>
    </citation>
    <scope>NUCLEOTIDE SEQUENCE</scope>
</reference>
<name>A0A382Y2V4_9ZZZZ</name>
<organism evidence="2">
    <name type="scientific">marine metagenome</name>
    <dbReference type="NCBI Taxonomy" id="408172"/>
    <lineage>
        <taxon>unclassified sequences</taxon>
        <taxon>metagenomes</taxon>
        <taxon>ecological metagenomes</taxon>
    </lineage>
</organism>
<accession>A0A382Y2V4</accession>
<keyword evidence="1" id="KW-1133">Transmembrane helix</keyword>
<dbReference type="AlphaFoldDB" id="A0A382Y2V4"/>
<evidence type="ECO:0000313" key="3">
    <source>
        <dbReference type="EMBL" id="SVE58051.1"/>
    </source>
</evidence>